<dbReference type="PANTHER" id="PTHR10590:SF4">
    <property type="entry name" value="SOLUTE CARRIER FAMILY 28 MEMBER 3"/>
    <property type="match status" value="1"/>
</dbReference>
<proteinExistence type="predicted"/>
<accession>A0A382DPF0</accession>
<dbReference type="PANTHER" id="PTHR10590">
    <property type="entry name" value="SODIUM/NUCLEOSIDE COTRANSPORTER"/>
    <property type="match status" value="1"/>
</dbReference>
<keyword evidence="1" id="KW-0472">Membrane</keyword>
<dbReference type="GO" id="GO:0005337">
    <property type="term" value="F:nucleoside transmembrane transporter activity"/>
    <property type="evidence" value="ECO:0007669"/>
    <property type="project" value="InterPro"/>
</dbReference>
<name>A0A382DPF0_9ZZZZ</name>
<dbReference type="GO" id="GO:0015293">
    <property type="term" value="F:symporter activity"/>
    <property type="evidence" value="ECO:0007669"/>
    <property type="project" value="TreeGrafter"/>
</dbReference>
<keyword evidence="1" id="KW-0812">Transmembrane</keyword>
<dbReference type="InterPro" id="IPR011657">
    <property type="entry name" value="CNT_C_dom"/>
</dbReference>
<evidence type="ECO:0000313" key="3">
    <source>
        <dbReference type="EMBL" id="SVB40346.1"/>
    </source>
</evidence>
<dbReference type="InterPro" id="IPR008276">
    <property type="entry name" value="C_nuclsd_transpt"/>
</dbReference>
<keyword evidence="1" id="KW-1133">Transmembrane helix</keyword>
<feature type="transmembrane region" description="Helical" evidence="1">
    <location>
        <begin position="43"/>
        <end position="63"/>
    </location>
</feature>
<dbReference type="GO" id="GO:0005886">
    <property type="term" value="C:plasma membrane"/>
    <property type="evidence" value="ECO:0007669"/>
    <property type="project" value="TreeGrafter"/>
</dbReference>
<feature type="transmembrane region" description="Helical" evidence="1">
    <location>
        <begin position="6"/>
        <end position="31"/>
    </location>
</feature>
<feature type="non-terminal residue" evidence="3">
    <location>
        <position position="1"/>
    </location>
</feature>
<feature type="domain" description="Concentrative nucleoside transporter C-terminal" evidence="2">
    <location>
        <begin position="2"/>
        <end position="61"/>
    </location>
</feature>
<evidence type="ECO:0000259" key="2">
    <source>
        <dbReference type="Pfam" id="PF07662"/>
    </source>
</evidence>
<protein>
    <recommendedName>
        <fullName evidence="2">Concentrative nucleoside transporter C-terminal domain-containing protein</fullName>
    </recommendedName>
</protein>
<evidence type="ECO:0000256" key="1">
    <source>
        <dbReference type="SAM" id="Phobius"/>
    </source>
</evidence>
<dbReference type="Pfam" id="PF07662">
    <property type="entry name" value="Nucleos_tra2_C"/>
    <property type="match status" value="1"/>
</dbReference>
<sequence length="64" mass="6479">DRSAIIASYALCGFANFASVGIQLGGIGGIAPERRKDLAKLGLKAMFGGALASWLTATIAGLLI</sequence>
<gene>
    <name evidence="3" type="ORF">METZ01_LOCUS193200</name>
</gene>
<organism evidence="3">
    <name type="scientific">marine metagenome</name>
    <dbReference type="NCBI Taxonomy" id="408172"/>
    <lineage>
        <taxon>unclassified sequences</taxon>
        <taxon>metagenomes</taxon>
        <taxon>ecological metagenomes</taxon>
    </lineage>
</organism>
<reference evidence="3" key="1">
    <citation type="submission" date="2018-05" db="EMBL/GenBank/DDBJ databases">
        <authorList>
            <person name="Lanie J.A."/>
            <person name="Ng W.-L."/>
            <person name="Kazmierczak K.M."/>
            <person name="Andrzejewski T.M."/>
            <person name="Davidsen T.M."/>
            <person name="Wayne K.J."/>
            <person name="Tettelin H."/>
            <person name="Glass J.I."/>
            <person name="Rusch D."/>
            <person name="Podicherti R."/>
            <person name="Tsui H.-C.T."/>
            <person name="Winkler M.E."/>
        </authorList>
    </citation>
    <scope>NUCLEOTIDE SEQUENCE</scope>
</reference>
<dbReference type="AlphaFoldDB" id="A0A382DPF0"/>
<dbReference type="EMBL" id="UINC01040453">
    <property type="protein sequence ID" value="SVB40346.1"/>
    <property type="molecule type" value="Genomic_DNA"/>
</dbReference>